<reference evidence="2" key="1">
    <citation type="journal article" date="2020" name="BMC">
        <title>Leishmania infection induces a limited differential gene expression in the sand fly midgut.</title>
        <authorList>
            <person name="Coutinho-Abreu I.V."/>
            <person name="Serafim T.D."/>
            <person name="Meneses C."/>
            <person name="Kamhawi S."/>
            <person name="Oliveira F."/>
            <person name="Valenzuela J.G."/>
        </authorList>
    </citation>
    <scope>NUCLEOTIDE SEQUENCE</scope>
    <source>
        <strain evidence="2">Jacobina</strain>
        <tissue evidence="2">Midgut</tissue>
    </source>
</reference>
<protein>
    <submittedName>
        <fullName evidence="2">Putative nadh dehydrogenase subunit 4l empis barbatoides</fullName>
    </submittedName>
</protein>
<proteinExistence type="predicted"/>
<keyword evidence="1" id="KW-0812">Transmembrane</keyword>
<evidence type="ECO:0000313" key="2">
    <source>
        <dbReference type="EMBL" id="MBC1174706.1"/>
    </source>
</evidence>
<feature type="transmembrane region" description="Helical" evidence="1">
    <location>
        <begin position="45"/>
        <end position="69"/>
    </location>
</feature>
<dbReference type="AlphaFoldDB" id="A0A7G3ATT3"/>
<accession>A0A7G3ATT3</accession>
<organism evidence="2">
    <name type="scientific">Lutzomyia longipalpis</name>
    <name type="common">Sand fly</name>
    <dbReference type="NCBI Taxonomy" id="7200"/>
    <lineage>
        <taxon>Eukaryota</taxon>
        <taxon>Metazoa</taxon>
        <taxon>Ecdysozoa</taxon>
        <taxon>Arthropoda</taxon>
        <taxon>Hexapoda</taxon>
        <taxon>Insecta</taxon>
        <taxon>Pterygota</taxon>
        <taxon>Neoptera</taxon>
        <taxon>Endopterygota</taxon>
        <taxon>Diptera</taxon>
        <taxon>Nematocera</taxon>
        <taxon>Psychodoidea</taxon>
        <taxon>Psychodidae</taxon>
        <taxon>Lutzomyia</taxon>
        <taxon>Lutzomyia</taxon>
    </lineage>
</organism>
<evidence type="ECO:0000256" key="1">
    <source>
        <dbReference type="SAM" id="Phobius"/>
    </source>
</evidence>
<name>A0A7G3ATT3_LUTLO</name>
<dbReference type="EMBL" id="GITU01006003">
    <property type="protein sequence ID" value="MBC1174706.1"/>
    <property type="molecule type" value="Transcribed_RNA"/>
</dbReference>
<feature type="transmembrane region" description="Helical" evidence="1">
    <location>
        <begin position="6"/>
        <end position="24"/>
    </location>
</feature>
<keyword evidence="1" id="KW-0472">Membrane</keyword>
<keyword evidence="1" id="KW-1133">Transmembrane helix</keyword>
<sequence length="70" mass="8613">MFFNVILFYFFLPMFFFYISCFFSGRNHSSNVYNNPTKQCSYTFFFEYLLVDFFSLNFPSVLLLFFISFF</sequence>